<dbReference type="Proteomes" id="UP000027855">
    <property type="component" value="Unassembled WGS sequence"/>
</dbReference>
<keyword evidence="1" id="KW-1133">Transmembrane helix</keyword>
<protein>
    <submittedName>
        <fullName evidence="5">DUF2207 domain-containing protein</fullName>
    </submittedName>
</protein>
<reference evidence="4 6" key="1">
    <citation type="submission" date="2014-04" db="EMBL/GenBank/DDBJ databases">
        <title>Variable characteristics of bacteriocin-producing Streptococcus salivarius strains isolated from Malaysian subjects.</title>
        <authorList>
            <person name="Philip K."/>
            <person name="Barbour A."/>
        </authorList>
    </citation>
    <scope>NUCLEOTIDE SEQUENCE [LARGE SCALE GENOMIC DNA]</scope>
    <source>
        <strain evidence="4 6">NU10</strain>
    </source>
</reference>
<organism evidence="4 6">
    <name type="scientific">Streptococcus salivarius</name>
    <dbReference type="NCBI Taxonomy" id="1304"/>
    <lineage>
        <taxon>Bacteria</taxon>
        <taxon>Bacillati</taxon>
        <taxon>Bacillota</taxon>
        <taxon>Bacilli</taxon>
        <taxon>Lactobacillales</taxon>
        <taxon>Streptococcaceae</taxon>
        <taxon>Streptococcus</taxon>
    </lineage>
</organism>
<feature type="domain" description="Predicted membrane protein YciQ-like C-terminal" evidence="3">
    <location>
        <begin position="293"/>
        <end position="571"/>
    </location>
</feature>
<accession>A0A074IYD7</accession>
<evidence type="ECO:0000313" key="6">
    <source>
        <dbReference type="Proteomes" id="UP000027855"/>
    </source>
</evidence>
<sequence length="645" mass="72707">MKIVLKGLVKYLALTFLLACFMPLSLQHVRADEVEYSLPSYVGHLSIHDDGNATFTQEVTYDFDSDYKGQYVTLGKIGGYSIMDDPKVSATVNGKEKTDITVEKTDSNDGVKLKVYNSGSDGDRVVLKVTWQIQHLLNLYSDIAVLNWFPISDWDKGFGHVDFTVDGLDASQGELYAHTGYFGKDPQVKRTSTGYQVHVDNLPSSGKLELHAYWPMTSTLRENNPAYLLNKTNEADFLKKERDIKESKEKFRHLFYVTLPLVILSFVLVGILCYLIVLYSTRTPSFPRDARLYEAPQDLAPLVLAKNVYNQSFDKTGLKEETGPLKFKYMVQATILDLIDRSHLTYRQEGDSNILTRIEKEGLSSFEVSFLDMLFDGRMEIRDTEMFSRYYLDKDALEKQFKSARTSYEREAIRSQGKRVKYQFTNDGYQVAKGVEKEEFALGLPNIYRDFSPKEKTFNLLGVAALVLSMVLCILSTLFLFAAFGSGLGFYYILGLLPIAGVTILFWYLVKRRRQRCLDATQISTYYQWHSFKNMIKSIPSFKESELESVILWNRILVYATLYGQAKKVSDVLKRYNIHLSNPSLDEFTYSAAPFIMMNNVNYLESYVSASDSVSSFSINSNSGSGGFGGGGFSGGGGGGGGGAF</sequence>
<dbReference type="Pfam" id="PF09972">
    <property type="entry name" value="DUF2207"/>
    <property type="match status" value="1"/>
</dbReference>
<dbReference type="InterPro" id="IPR048389">
    <property type="entry name" value="YciQ-like_C"/>
</dbReference>
<feature type="domain" description="DUF2207" evidence="2">
    <location>
        <begin position="38"/>
        <end position="214"/>
    </location>
</feature>
<name>A0A074IYD7_STRSL</name>
<dbReference type="AlphaFoldDB" id="A0A074IYD7"/>
<dbReference type="Pfam" id="PF20990">
    <property type="entry name" value="DUF2207_C"/>
    <property type="match status" value="1"/>
</dbReference>
<keyword evidence="1" id="KW-0472">Membrane</keyword>
<evidence type="ECO:0000313" key="5">
    <source>
        <dbReference type="EMBL" id="MDB8613290.1"/>
    </source>
</evidence>
<evidence type="ECO:0000259" key="2">
    <source>
        <dbReference type="Pfam" id="PF09972"/>
    </source>
</evidence>
<comment type="caution">
    <text evidence="4">The sequence shown here is derived from an EMBL/GenBank/DDBJ whole genome shotgun (WGS) entry which is preliminary data.</text>
</comment>
<proteinExistence type="predicted"/>
<reference evidence="5" key="2">
    <citation type="submission" date="2023-01" db="EMBL/GenBank/DDBJ databases">
        <title>Human gut microbiome strain richness.</title>
        <authorList>
            <person name="Chen-Liaw A."/>
        </authorList>
    </citation>
    <scope>NUCLEOTIDE SEQUENCE</scope>
    <source>
        <strain evidence="5">1001095st1_G4_1001095IJ_161003</strain>
    </source>
</reference>
<dbReference type="EMBL" id="JJMT01000004">
    <property type="protein sequence ID" value="KEO46738.1"/>
    <property type="molecule type" value="Genomic_DNA"/>
</dbReference>
<evidence type="ECO:0000259" key="3">
    <source>
        <dbReference type="Pfam" id="PF20990"/>
    </source>
</evidence>
<dbReference type="InterPro" id="IPR018702">
    <property type="entry name" value="DUF2207"/>
</dbReference>
<evidence type="ECO:0000313" key="4">
    <source>
        <dbReference type="EMBL" id="KEO46738.1"/>
    </source>
</evidence>
<feature type="transmembrane region" description="Helical" evidence="1">
    <location>
        <begin position="254"/>
        <end position="279"/>
    </location>
</feature>
<feature type="transmembrane region" description="Helical" evidence="1">
    <location>
        <begin position="458"/>
        <end position="484"/>
    </location>
</feature>
<gene>
    <name evidence="4" type="ORF">DL07_08450</name>
    <name evidence="5" type="ORF">PNU26_02580</name>
</gene>
<dbReference type="EMBL" id="JAQMJT010000002">
    <property type="protein sequence ID" value="MDB8613290.1"/>
    <property type="molecule type" value="Genomic_DNA"/>
</dbReference>
<dbReference type="RefSeq" id="WP_037600619.1">
    <property type="nucleotide sequence ID" value="NZ_CP015282.1"/>
</dbReference>
<keyword evidence="1" id="KW-0812">Transmembrane</keyword>
<dbReference type="Proteomes" id="UP001210204">
    <property type="component" value="Unassembled WGS sequence"/>
</dbReference>
<evidence type="ECO:0000256" key="1">
    <source>
        <dbReference type="SAM" id="Phobius"/>
    </source>
</evidence>
<feature type="transmembrane region" description="Helical" evidence="1">
    <location>
        <begin position="490"/>
        <end position="510"/>
    </location>
</feature>